<dbReference type="Gene3D" id="1.10.10.10">
    <property type="entry name" value="Winged helix-like DNA-binding domain superfamily/Winged helix DNA-binding domain"/>
    <property type="match status" value="1"/>
</dbReference>
<reference evidence="1" key="1">
    <citation type="journal article" date="2015" name="Nature">
        <title>Complex archaea that bridge the gap between prokaryotes and eukaryotes.</title>
        <authorList>
            <person name="Spang A."/>
            <person name="Saw J.H."/>
            <person name="Jorgensen S.L."/>
            <person name="Zaremba-Niedzwiedzka K."/>
            <person name="Martijn J."/>
            <person name="Lind A.E."/>
            <person name="van Eijk R."/>
            <person name="Schleper C."/>
            <person name="Guy L."/>
            <person name="Ettema T.J."/>
        </authorList>
    </citation>
    <scope>NUCLEOTIDE SEQUENCE</scope>
</reference>
<evidence type="ECO:0000313" key="1">
    <source>
        <dbReference type="EMBL" id="KKM74181.1"/>
    </source>
</evidence>
<comment type="caution">
    <text evidence="1">The sequence shown here is derived from an EMBL/GenBank/DDBJ whole genome shotgun (WGS) entry which is preliminary data.</text>
</comment>
<gene>
    <name evidence="1" type="ORF">LCGC14_1402970</name>
</gene>
<dbReference type="EMBL" id="LAZR01009182">
    <property type="protein sequence ID" value="KKM74181.1"/>
    <property type="molecule type" value="Genomic_DNA"/>
</dbReference>
<dbReference type="AlphaFoldDB" id="A0A0F9KHF9"/>
<evidence type="ECO:0008006" key="2">
    <source>
        <dbReference type="Google" id="ProtNLM"/>
    </source>
</evidence>
<sequence length="93" mass="10839">MASKSESKEIPMQQLYLSSYQIAIFEKLKEFGSLTRRELVNCLNLARTTVYDNCVKLQKLKLITKYSKGVGKRGRPYVYFKIKEGIKIKEENL</sequence>
<protein>
    <recommendedName>
        <fullName evidence="2">Transcription regulator TrmB N-terminal domain-containing protein</fullName>
    </recommendedName>
</protein>
<proteinExistence type="predicted"/>
<name>A0A0F9KHF9_9ZZZZ</name>
<accession>A0A0F9KHF9</accession>
<dbReference type="InterPro" id="IPR036388">
    <property type="entry name" value="WH-like_DNA-bd_sf"/>
</dbReference>
<dbReference type="InterPro" id="IPR036390">
    <property type="entry name" value="WH_DNA-bd_sf"/>
</dbReference>
<dbReference type="SUPFAM" id="SSF46785">
    <property type="entry name" value="Winged helix' DNA-binding domain"/>
    <property type="match status" value="1"/>
</dbReference>
<organism evidence="1">
    <name type="scientific">marine sediment metagenome</name>
    <dbReference type="NCBI Taxonomy" id="412755"/>
    <lineage>
        <taxon>unclassified sequences</taxon>
        <taxon>metagenomes</taxon>
        <taxon>ecological metagenomes</taxon>
    </lineage>
</organism>